<protein>
    <submittedName>
        <fullName evidence="1">Uncharacterized protein</fullName>
    </submittedName>
</protein>
<sequence>MRLLQQVRYNPFHEKIFEVQNGNQGEPESLVFLSSEFTGEDLADFSNFICQTVASLADDNIMAHFVEYWEAKVCELAACLLLAVKKMDEANFPAGCFNSLQQIYFSNILQPVPTLARLLESSNSFVSEKYPLNAYSKAAVGKIIALLLPSNLTFSEQACSFIQLISNPVSWHQIIRHAWVNGKDFEQLHWYRKWPQSNMQLQCLEEETLTKLMEKKNLPSVSTGETLES</sequence>
<accession>A0A1Y2BUK7</accession>
<keyword evidence="2" id="KW-1185">Reference proteome</keyword>
<organism evidence="1 2">
    <name type="scientific">Rhizoclosmatium globosum</name>
    <dbReference type="NCBI Taxonomy" id="329046"/>
    <lineage>
        <taxon>Eukaryota</taxon>
        <taxon>Fungi</taxon>
        <taxon>Fungi incertae sedis</taxon>
        <taxon>Chytridiomycota</taxon>
        <taxon>Chytridiomycota incertae sedis</taxon>
        <taxon>Chytridiomycetes</taxon>
        <taxon>Chytridiales</taxon>
        <taxon>Chytriomycetaceae</taxon>
        <taxon>Rhizoclosmatium</taxon>
    </lineage>
</organism>
<dbReference type="AlphaFoldDB" id="A0A1Y2BUK7"/>
<name>A0A1Y2BUK7_9FUNG</name>
<dbReference type="EMBL" id="MCGO01000044">
    <property type="protein sequence ID" value="ORY38458.1"/>
    <property type="molecule type" value="Genomic_DNA"/>
</dbReference>
<evidence type="ECO:0000313" key="1">
    <source>
        <dbReference type="EMBL" id="ORY38458.1"/>
    </source>
</evidence>
<evidence type="ECO:0000313" key="2">
    <source>
        <dbReference type="Proteomes" id="UP000193642"/>
    </source>
</evidence>
<reference evidence="1 2" key="1">
    <citation type="submission" date="2016-07" db="EMBL/GenBank/DDBJ databases">
        <title>Pervasive Adenine N6-methylation of Active Genes in Fungi.</title>
        <authorList>
            <consortium name="DOE Joint Genome Institute"/>
            <person name="Mondo S.J."/>
            <person name="Dannebaum R.O."/>
            <person name="Kuo R.C."/>
            <person name="Labutti K."/>
            <person name="Haridas S."/>
            <person name="Kuo A."/>
            <person name="Salamov A."/>
            <person name="Ahrendt S.R."/>
            <person name="Lipzen A."/>
            <person name="Sullivan W."/>
            <person name="Andreopoulos W.B."/>
            <person name="Clum A."/>
            <person name="Lindquist E."/>
            <person name="Daum C."/>
            <person name="Ramamoorthy G.K."/>
            <person name="Gryganskyi A."/>
            <person name="Culley D."/>
            <person name="Magnuson J.K."/>
            <person name="James T.Y."/>
            <person name="O'Malley M.A."/>
            <person name="Stajich J.E."/>
            <person name="Spatafora J.W."/>
            <person name="Visel A."/>
            <person name="Grigoriev I.V."/>
        </authorList>
    </citation>
    <scope>NUCLEOTIDE SEQUENCE [LARGE SCALE GENOMIC DNA]</scope>
    <source>
        <strain evidence="1 2">JEL800</strain>
    </source>
</reference>
<comment type="caution">
    <text evidence="1">The sequence shown here is derived from an EMBL/GenBank/DDBJ whole genome shotgun (WGS) entry which is preliminary data.</text>
</comment>
<dbReference type="Proteomes" id="UP000193642">
    <property type="component" value="Unassembled WGS sequence"/>
</dbReference>
<proteinExistence type="predicted"/>
<gene>
    <name evidence="1" type="ORF">BCR33DRAFT_720827</name>
</gene>